<proteinExistence type="predicted"/>
<accession>A0A085LLN6</accession>
<reference evidence="2 3" key="1">
    <citation type="journal article" date="2014" name="Nat. Genet.">
        <title>Genome and transcriptome of the porcine whipworm Trichuris suis.</title>
        <authorList>
            <person name="Jex A.R."/>
            <person name="Nejsum P."/>
            <person name="Schwarz E.M."/>
            <person name="Hu L."/>
            <person name="Young N.D."/>
            <person name="Hall R.S."/>
            <person name="Korhonen P.K."/>
            <person name="Liao S."/>
            <person name="Thamsborg S."/>
            <person name="Xia J."/>
            <person name="Xu P."/>
            <person name="Wang S."/>
            <person name="Scheerlinck J.P."/>
            <person name="Hofmann A."/>
            <person name="Sternberg P.W."/>
            <person name="Wang J."/>
            <person name="Gasser R.B."/>
        </authorList>
    </citation>
    <scope>NUCLEOTIDE SEQUENCE [LARGE SCALE GENOMIC DNA]</scope>
    <source>
        <strain evidence="2">DCEP-RM93M</strain>
    </source>
</reference>
<gene>
    <name evidence="2" type="ORF">M513_13247</name>
</gene>
<dbReference type="Proteomes" id="UP000030764">
    <property type="component" value="Unassembled WGS sequence"/>
</dbReference>
<evidence type="ECO:0000256" key="1">
    <source>
        <dbReference type="SAM" id="MobiDB-lite"/>
    </source>
</evidence>
<dbReference type="EMBL" id="KL363413">
    <property type="protein sequence ID" value="KFD45882.1"/>
    <property type="molecule type" value="Genomic_DNA"/>
</dbReference>
<evidence type="ECO:0000313" key="2">
    <source>
        <dbReference type="EMBL" id="KFD45882.1"/>
    </source>
</evidence>
<keyword evidence="3" id="KW-1185">Reference proteome</keyword>
<sequence length="113" mass="13094">MKREKNRETSPTARPDRNSELHVELTMALTRCSAVGTMNDIHRFAKAPAFSREADSWDARSLLIYSKQSDILEFASSRDQFRARIHGREDISDVTKLVYLRGQLCQEKHQKDQ</sequence>
<feature type="region of interest" description="Disordered" evidence="1">
    <location>
        <begin position="1"/>
        <end position="21"/>
    </location>
</feature>
<protein>
    <submittedName>
        <fullName evidence="2">Uncharacterized protein</fullName>
    </submittedName>
</protein>
<dbReference type="AlphaFoldDB" id="A0A085LLN6"/>
<evidence type="ECO:0000313" key="3">
    <source>
        <dbReference type="Proteomes" id="UP000030764"/>
    </source>
</evidence>
<organism evidence="2 3">
    <name type="scientific">Trichuris suis</name>
    <name type="common">pig whipworm</name>
    <dbReference type="NCBI Taxonomy" id="68888"/>
    <lineage>
        <taxon>Eukaryota</taxon>
        <taxon>Metazoa</taxon>
        <taxon>Ecdysozoa</taxon>
        <taxon>Nematoda</taxon>
        <taxon>Enoplea</taxon>
        <taxon>Dorylaimia</taxon>
        <taxon>Trichinellida</taxon>
        <taxon>Trichuridae</taxon>
        <taxon>Trichuris</taxon>
    </lineage>
</organism>
<name>A0A085LLN6_9BILA</name>